<dbReference type="Proteomes" id="UP000318538">
    <property type="component" value="Chromosome"/>
</dbReference>
<feature type="compositionally biased region" description="Low complexity" evidence="1">
    <location>
        <begin position="134"/>
        <end position="144"/>
    </location>
</feature>
<sequence length="428" mass="47504">MIGDDLDELYKLLRGSRSANPVLDARALAQEGRFTAAREKLIDARESYMESRSRLMKQDPEKQFAGKGKDDVRNRKVLARKQEKTREILKSFEELMPRLERMAKREEAAKIQINEEPVPASAIESDDHLDDSADAVASDSDGNNDAGGGPDNESNTAEDPSSSAPVMLATATDLSESFLDSFASGTDDQRMDLINDQFGFREVLSDDDIYPTAVYFIRTGDDSYLVQTSLTAASDDAIEAKNLADPQALKPFTRKGFVKLGQQRMMVLLTKQVSLLPPGSDHTSGGSDQRGDHDSDDIDFDDTDGQQNVLDMGAFGQLMSAAQRSGLVSSADQIGHVRDREFRLGKYDLAFAAIDALYSRFNSDANQRTQQLAREEMDISTGKVKISPKDLQIKRTRDRMQTQEVDRAKRRFQVVLEGLRRLTAGADQ</sequence>
<dbReference type="AlphaFoldDB" id="A0A517N8X4"/>
<dbReference type="OrthoDB" id="237901at2"/>
<proteinExistence type="predicted"/>
<dbReference type="KEGG" id="rlc:K227x_19700"/>
<dbReference type="EMBL" id="CP036525">
    <property type="protein sequence ID" value="QDT03586.1"/>
    <property type="molecule type" value="Genomic_DNA"/>
</dbReference>
<reference evidence="2 3" key="1">
    <citation type="submission" date="2019-02" db="EMBL/GenBank/DDBJ databases">
        <title>Deep-cultivation of Planctomycetes and their phenomic and genomic characterization uncovers novel biology.</title>
        <authorList>
            <person name="Wiegand S."/>
            <person name="Jogler M."/>
            <person name="Boedeker C."/>
            <person name="Pinto D."/>
            <person name="Vollmers J."/>
            <person name="Rivas-Marin E."/>
            <person name="Kohn T."/>
            <person name="Peeters S.H."/>
            <person name="Heuer A."/>
            <person name="Rast P."/>
            <person name="Oberbeckmann S."/>
            <person name="Bunk B."/>
            <person name="Jeske O."/>
            <person name="Meyerdierks A."/>
            <person name="Storesund J.E."/>
            <person name="Kallscheuer N."/>
            <person name="Luecker S."/>
            <person name="Lage O.M."/>
            <person name="Pohl T."/>
            <person name="Merkel B.J."/>
            <person name="Hornburger P."/>
            <person name="Mueller R.-W."/>
            <person name="Bruemmer F."/>
            <person name="Labrenz M."/>
            <person name="Spormann A.M."/>
            <person name="Op den Camp H."/>
            <person name="Overmann J."/>
            <person name="Amann R."/>
            <person name="Jetten M.S.M."/>
            <person name="Mascher T."/>
            <person name="Medema M.H."/>
            <person name="Devos D.P."/>
            <person name="Kaster A.-K."/>
            <person name="Ovreas L."/>
            <person name="Rohde M."/>
            <person name="Galperin M.Y."/>
            <person name="Jogler C."/>
        </authorList>
    </citation>
    <scope>NUCLEOTIDE SEQUENCE [LARGE SCALE GENOMIC DNA]</scope>
    <source>
        <strain evidence="2 3">K22_7</strain>
    </source>
</reference>
<protein>
    <submittedName>
        <fullName evidence="2">Uncharacterized protein</fullName>
    </submittedName>
</protein>
<dbReference type="RefSeq" id="WP_145169245.1">
    <property type="nucleotide sequence ID" value="NZ_CP036525.1"/>
</dbReference>
<feature type="region of interest" description="Disordered" evidence="1">
    <location>
        <begin position="276"/>
        <end position="303"/>
    </location>
</feature>
<name>A0A517N8X4_9BACT</name>
<feature type="compositionally biased region" description="Polar residues" evidence="1">
    <location>
        <begin position="153"/>
        <end position="164"/>
    </location>
</feature>
<feature type="region of interest" description="Disordered" evidence="1">
    <location>
        <begin position="51"/>
        <end position="75"/>
    </location>
</feature>
<feature type="region of interest" description="Disordered" evidence="1">
    <location>
        <begin position="111"/>
        <end position="164"/>
    </location>
</feature>
<evidence type="ECO:0000313" key="2">
    <source>
        <dbReference type="EMBL" id="QDT03586.1"/>
    </source>
</evidence>
<keyword evidence="3" id="KW-1185">Reference proteome</keyword>
<gene>
    <name evidence="2" type="ORF">K227x_19700</name>
</gene>
<accession>A0A517N8X4</accession>
<evidence type="ECO:0000256" key="1">
    <source>
        <dbReference type="SAM" id="MobiDB-lite"/>
    </source>
</evidence>
<evidence type="ECO:0000313" key="3">
    <source>
        <dbReference type="Proteomes" id="UP000318538"/>
    </source>
</evidence>
<feature type="compositionally biased region" description="Acidic residues" evidence="1">
    <location>
        <begin position="294"/>
        <end position="303"/>
    </location>
</feature>
<organism evidence="2 3">
    <name type="scientific">Rubripirellula lacrimiformis</name>
    <dbReference type="NCBI Taxonomy" id="1930273"/>
    <lineage>
        <taxon>Bacteria</taxon>
        <taxon>Pseudomonadati</taxon>
        <taxon>Planctomycetota</taxon>
        <taxon>Planctomycetia</taxon>
        <taxon>Pirellulales</taxon>
        <taxon>Pirellulaceae</taxon>
        <taxon>Rubripirellula</taxon>
    </lineage>
</organism>